<dbReference type="GO" id="GO:0030674">
    <property type="term" value="F:protein-macromolecule adaptor activity"/>
    <property type="evidence" value="ECO:0007669"/>
    <property type="project" value="TreeGrafter"/>
</dbReference>
<gene>
    <name evidence="2" type="ORF">BLM47_10345</name>
</gene>
<dbReference type="Proteomes" id="UP000243688">
    <property type="component" value="Unassembled WGS sequence"/>
</dbReference>
<dbReference type="InterPro" id="IPR035903">
    <property type="entry name" value="HesB-like_dom_sf"/>
</dbReference>
<protein>
    <recommendedName>
        <fullName evidence="1">Core domain-containing protein</fullName>
    </recommendedName>
</protein>
<dbReference type="NCBIfam" id="TIGR00049">
    <property type="entry name" value="iron-sulfur cluster assembly accessory protein"/>
    <property type="match status" value="1"/>
</dbReference>
<dbReference type="InterPro" id="IPR031108">
    <property type="entry name" value="IscA_plant_cyanobact"/>
</dbReference>
<name>A0A2A6DZ71_9BACL</name>
<organism evidence="2 3">
    <name type="scientific">Candidatus Reconcilbacillus cellulovorans</name>
    <dbReference type="NCBI Taxonomy" id="1906605"/>
    <lineage>
        <taxon>Bacteria</taxon>
        <taxon>Bacillati</taxon>
        <taxon>Bacillota</taxon>
        <taxon>Bacilli</taxon>
        <taxon>Bacillales</taxon>
        <taxon>Paenibacillaceae</taxon>
        <taxon>Candidatus Reconcilbacillus</taxon>
    </lineage>
</organism>
<dbReference type="GO" id="GO:0051537">
    <property type="term" value="F:2 iron, 2 sulfur cluster binding"/>
    <property type="evidence" value="ECO:0007669"/>
    <property type="project" value="UniProtKB-ARBA"/>
</dbReference>
<dbReference type="PROSITE" id="PS01152">
    <property type="entry name" value="HESB"/>
    <property type="match status" value="1"/>
</dbReference>
<accession>A0A2A6DZ71</accession>
<evidence type="ECO:0000259" key="1">
    <source>
        <dbReference type="Pfam" id="PF01521"/>
    </source>
</evidence>
<evidence type="ECO:0000313" key="3">
    <source>
        <dbReference type="Proteomes" id="UP000243688"/>
    </source>
</evidence>
<proteinExistence type="predicted"/>
<reference evidence="2 3" key="1">
    <citation type="submission" date="2016-12" db="EMBL/GenBank/DDBJ databases">
        <title>Candidatus Reconcilibacillus cellulovorans genome.</title>
        <authorList>
            <person name="Kolinko S."/>
            <person name="Wu Y.-W."/>
            <person name="Tachea F."/>
            <person name="Denzel E."/>
            <person name="Hiras J."/>
            <person name="Baecker N."/>
            <person name="Chan L.J."/>
            <person name="Eichorst S.A."/>
            <person name="Frey D."/>
            <person name="Adams P.D."/>
            <person name="Pray T."/>
            <person name="Tanjore D."/>
            <person name="Petzold C.J."/>
            <person name="Gladden J.M."/>
            <person name="Simmons B.A."/>
            <person name="Singer S.W."/>
        </authorList>
    </citation>
    <scope>NUCLEOTIDE SEQUENCE [LARGE SCALE GENOMIC DNA]</scope>
    <source>
        <strain evidence="2">JTherm</strain>
    </source>
</reference>
<dbReference type="PANTHER" id="PTHR47265:SF1">
    <property type="entry name" value="IRON-SULFUR ASSEMBLY PROTEIN ISCA, CHLOROPLASTIC"/>
    <property type="match status" value="1"/>
</dbReference>
<dbReference type="Pfam" id="PF01521">
    <property type="entry name" value="Fe-S_biosyn"/>
    <property type="match status" value="1"/>
</dbReference>
<feature type="domain" description="Core" evidence="1">
    <location>
        <begin position="6"/>
        <end position="88"/>
    </location>
</feature>
<comment type="caution">
    <text evidence="2">The sequence shown here is derived from an EMBL/GenBank/DDBJ whole genome shotgun (WGS) entry which is preliminary data.</text>
</comment>
<sequence length="103" mass="10781">MIAEENDPGAFLRLGVRPGGCTGFTYSMGLDTEESADDVVLNVNGLKVVVDKTSLRYLHGLEIDYKETAMGGGFSLNNPNATATCGCGLSFRTASDAGQAEPC</sequence>
<dbReference type="PANTHER" id="PTHR47265">
    <property type="entry name" value="IRON-SULFUR ASSEMBLY PROTEIN ISCA, CHLOROPLASTIC"/>
    <property type="match status" value="1"/>
</dbReference>
<dbReference type="InterPro" id="IPR000361">
    <property type="entry name" value="ATAP_core_dom"/>
</dbReference>
<dbReference type="InterPro" id="IPR017870">
    <property type="entry name" value="FeS_cluster_insertion_CS"/>
</dbReference>
<dbReference type="GO" id="GO:0016226">
    <property type="term" value="P:iron-sulfur cluster assembly"/>
    <property type="evidence" value="ECO:0007669"/>
    <property type="project" value="InterPro"/>
</dbReference>
<dbReference type="SUPFAM" id="SSF89360">
    <property type="entry name" value="HesB-like domain"/>
    <property type="match status" value="1"/>
</dbReference>
<dbReference type="AlphaFoldDB" id="A0A2A6DZ71"/>
<dbReference type="EMBL" id="MOXJ01000026">
    <property type="protein sequence ID" value="PDO09849.1"/>
    <property type="molecule type" value="Genomic_DNA"/>
</dbReference>
<evidence type="ECO:0000313" key="2">
    <source>
        <dbReference type="EMBL" id="PDO09849.1"/>
    </source>
</evidence>
<dbReference type="Gene3D" id="2.60.300.12">
    <property type="entry name" value="HesB-like domain"/>
    <property type="match status" value="1"/>
</dbReference>
<dbReference type="InterPro" id="IPR016092">
    <property type="entry name" value="ATAP"/>
</dbReference>